<gene>
    <name evidence="2" type="ORF">SAMN05421806_105429</name>
</gene>
<reference evidence="2 3" key="1">
    <citation type="submission" date="2016-10" db="EMBL/GenBank/DDBJ databases">
        <authorList>
            <person name="de Groot N.N."/>
        </authorList>
    </citation>
    <scope>NUCLEOTIDE SEQUENCE [LARGE SCALE GENOMIC DNA]</scope>
    <source>
        <strain evidence="2 3">CGMCC 4.5727</strain>
    </source>
</reference>
<organism evidence="2 3">
    <name type="scientific">Streptomyces indicus</name>
    <dbReference type="NCBI Taxonomy" id="417292"/>
    <lineage>
        <taxon>Bacteria</taxon>
        <taxon>Bacillati</taxon>
        <taxon>Actinomycetota</taxon>
        <taxon>Actinomycetes</taxon>
        <taxon>Kitasatosporales</taxon>
        <taxon>Streptomycetaceae</taxon>
        <taxon>Streptomyces</taxon>
    </lineage>
</organism>
<evidence type="ECO:0000313" key="3">
    <source>
        <dbReference type="Proteomes" id="UP000199155"/>
    </source>
</evidence>
<evidence type="ECO:0000256" key="1">
    <source>
        <dbReference type="SAM" id="MobiDB-lite"/>
    </source>
</evidence>
<evidence type="ECO:0000313" key="2">
    <source>
        <dbReference type="EMBL" id="SDK23685.1"/>
    </source>
</evidence>
<accession>A0A1G9AAQ6</accession>
<sequence>MWGEAAGPFLSYRAVPPELETLPKLLSDSIEGTGVAMQASHKGYEHIDVDLRDRMRAISAEATEQYGGSYEAERVGMGHGGGAVPDGVGGDTSGGSGF</sequence>
<name>A0A1G9AAQ6_9ACTN</name>
<protein>
    <submittedName>
        <fullName evidence="2">Uncharacterized protein</fullName>
    </submittedName>
</protein>
<keyword evidence="3" id="KW-1185">Reference proteome</keyword>
<proteinExistence type="predicted"/>
<dbReference type="Proteomes" id="UP000199155">
    <property type="component" value="Unassembled WGS sequence"/>
</dbReference>
<feature type="region of interest" description="Disordered" evidence="1">
    <location>
        <begin position="69"/>
        <end position="98"/>
    </location>
</feature>
<dbReference type="EMBL" id="FNFF01000005">
    <property type="protein sequence ID" value="SDK23685.1"/>
    <property type="molecule type" value="Genomic_DNA"/>
</dbReference>
<feature type="compositionally biased region" description="Gly residues" evidence="1">
    <location>
        <begin position="77"/>
        <end position="98"/>
    </location>
</feature>
<dbReference type="AlphaFoldDB" id="A0A1G9AAQ6"/>